<dbReference type="PROSITE" id="PS50280">
    <property type="entry name" value="SET"/>
    <property type="match status" value="1"/>
</dbReference>
<dbReference type="Proteomes" id="UP001357485">
    <property type="component" value="Unassembled WGS sequence"/>
</dbReference>
<keyword evidence="10" id="KW-1185">Reference proteome</keyword>
<evidence type="ECO:0000256" key="2">
    <source>
        <dbReference type="ARBA" id="ARBA00022454"/>
    </source>
</evidence>
<proteinExistence type="predicted"/>
<keyword evidence="3" id="KW-0489">Methyltransferase</keyword>
<dbReference type="InterPro" id="IPR046341">
    <property type="entry name" value="SET_dom_sf"/>
</dbReference>
<dbReference type="SUPFAM" id="SSF82199">
    <property type="entry name" value="SET domain"/>
    <property type="match status" value="1"/>
</dbReference>
<keyword evidence="4" id="KW-0808">Transferase</keyword>
<dbReference type="InterPro" id="IPR001214">
    <property type="entry name" value="SET_dom"/>
</dbReference>
<reference evidence="9 10" key="1">
    <citation type="submission" date="2023-08" db="EMBL/GenBank/DDBJ databases">
        <title>Black Yeasts Isolated from many extreme environments.</title>
        <authorList>
            <person name="Coleine C."/>
            <person name="Stajich J.E."/>
            <person name="Selbmann L."/>
        </authorList>
    </citation>
    <scope>NUCLEOTIDE SEQUENCE [LARGE SCALE GENOMIC DNA]</scope>
    <source>
        <strain evidence="9 10">CCFEE 536</strain>
    </source>
</reference>
<keyword evidence="2" id="KW-0158">Chromosome</keyword>
<keyword evidence="6" id="KW-0479">Metal-binding</keyword>
<evidence type="ECO:0000256" key="5">
    <source>
        <dbReference type="ARBA" id="ARBA00022691"/>
    </source>
</evidence>
<evidence type="ECO:0000256" key="4">
    <source>
        <dbReference type="ARBA" id="ARBA00022679"/>
    </source>
</evidence>
<dbReference type="SMART" id="SM00317">
    <property type="entry name" value="SET"/>
    <property type="match status" value="1"/>
</dbReference>
<evidence type="ECO:0000256" key="1">
    <source>
        <dbReference type="ARBA" id="ARBA00004286"/>
    </source>
</evidence>
<gene>
    <name evidence="9" type="ORF">LTR16_011545</name>
</gene>
<protein>
    <recommendedName>
        <fullName evidence="8">SET domain-containing protein</fullName>
    </recommendedName>
</protein>
<keyword evidence="5" id="KW-0949">S-adenosyl-L-methionine</keyword>
<evidence type="ECO:0000256" key="7">
    <source>
        <dbReference type="ARBA" id="ARBA00022833"/>
    </source>
</evidence>
<dbReference type="PANTHER" id="PTHR46223">
    <property type="entry name" value="HISTONE-LYSINE N-METHYLTRANSFERASE SUV39H"/>
    <property type="match status" value="1"/>
</dbReference>
<evidence type="ECO:0000313" key="9">
    <source>
        <dbReference type="EMBL" id="KAK5044383.1"/>
    </source>
</evidence>
<feature type="non-terminal residue" evidence="9">
    <location>
        <position position="159"/>
    </location>
</feature>
<dbReference type="PANTHER" id="PTHR46223:SF3">
    <property type="entry name" value="HISTONE-LYSINE N-METHYLTRANSFERASE SET-23"/>
    <property type="match status" value="1"/>
</dbReference>
<comment type="subcellular location">
    <subcellularLocation>
        <location evidence="1">Chromosome</location>
    </subcellularLocation>
</comment>
<evidence type="ECO:0000313" key="10">
    <source>
        <dbReference type="Proteomes" id="UP001357485"/>
    </source>
</evidence>
<dbReference type="Pfam" id="PF00856">
    <property type="entry name" value="SET"/>
    <property type="match status" value="1"/>
</dbReference>
<feature type="domain" description="SET" evidence="8">
    <location>
        <begin position="12"/>
        <end position="142"/>
    </location>
</feature>
<feature type="non-terminal residue" evidence="9">
    <location>
        <position position="1"/>
    </location>
</feature>
<accession>A0ABR0ITK5</accession>
<sequence>CKNRNVQHGRKVELQISKTRNRGWGLRCTQNLREGDFIDTYRGEIITDAEAIRREQEAGLGKPSYLYVLDKFGVDNGVAQEDLYVIDGEYLGGPTRFINHSCEPNCRQYTVSYNKYDFRIYEIALFAYRDIPAYEELLFDYMDRDDDDPLTEPEGEHRA</sequence>
<name>A0ABR0ITK5_9PEZI</name>
<dbReference type="Gene3D" id="2.170.270.10">
    <property type="entry name" value="SET domain"/>
    <property type="match status" value="1"/>
</dbReference>
<evidence type="ECO:0000256" key="6">
    <source>
        <dbReference type="ARBA" id="ARBA00022723"/>
    </source>
</evidence>
<keyword evidence="7" id="KW-0862">Zinc</keyword>
<organism evidence="9 10">
    <name type="scientific">Cryomyces antarcticus</name>
    <dbReference type="NCBI Taxonomy" id="329879"/>
    <lineage>
        <taxon>Eukaryota</taxon>
        <taxon>Fungi</taxon>
        <taxon>Dikarya</taxon>
        <taxon>Ascomycota</taxon>
        <taxon>Pezizomycotina</taxon>
        <taxon>Dothideomycetes</taxon>
        <taxon>Dothideomycetes incertae sedis</taxon>
        <taxon>Cryomyces</taxon>
    </lineage>
</organism>
<dbReference type="InterPro" id="IPR050973">
    <property type="entry name" value="H3K9_Histone-Lys_N-MTase"/>
</dbReference>
<comment type="caution">
    <text evidence="9">The sequence shown here is derived from an EMBL/GenBank/DDBJ whole genome shotgun (WGS) entry which is preliminary data.</text>
</comment>
<evidence type="ECO:0000259" key="8">
    <source>
        <dbReference type="PROSITE" id="PS50280"/>
    </source>
</evidence>
<evidence type="ECO:0000256" key="3">
    <source>
        <dbReference type="ARBA" id="ARBA00022603"/>
    </source>
</evidence>
<dbReference type="EMBL" id="JAVRRA010028233">
    <property type="protein sequence ID" value="KAK5044383.1"/>
    <property type="molecule type" value="Genomic_DNA"/>
</dbReference>